<dbReference type="Pfam" id="PF04715">
    <property type="entry name" value="Anth_synt_I_N"/>
    <property type="match status" value="1"/>
</dbReference>
<comment type="function">
    <text evidence="13 15">Part of a heterotetrameric complex that catalyzes the two-step biosynthesis of anthranilate, an intermediate in the biosynthesis of L-tryptophan. In the first step, the glutamine-binding beta subunit (TrpG) of anthranilate synthase (AS) provides the glutamine amidotransferase activity which generates ammonia as a substrate that, along with chorismate, is used in the second step, catalyzed by the large alpha subunit of AS (TrpE) to produce anthranilate. In the absence of TrpG, TrpE can synthesize anthranilate directly from chorismate and high concentrations of ammonia.</text>
</comment>
<evidence type="ECO:0000256" key="15">
    <source>
        <dbReference type="RuleBase" id="RU364045"/>
    </source>
</evidence>
<dbReference type="UniPathway" id="UPA00035">
    <property type="reaction ID" value="UER00040"/>
</dbReference>
<evidence type="ECO:0000256" key="5">
    <source>
        <dbReference type="ARBA" id="ARBA00012266"/>
    </source>
</evidence>
<evidence type="ECO:0000256" key="12">
    <source>
        <dbReference type="ARBA" id="ARBA00023239"/>
    </source>
</evidence>
<name>A0A2K8L7A1_9PROT</name>
<dbReference type="Gene3D" id="3.60.120.10">
    <property type="entry name" value="Anthranilate synthase"/>
    <property type="match status" value="1"/>
</dbReference>
<dbReference type="InterPro" id="IPR006805">
    <property type="entry name" value="Anth_synth_I_N"/>
</dbReference>
<evidence type="ECO:0000256" key="2">
    <source>
        <dbReference type="ARBA" id="ARBA00004873"/>
    </source>
</evidence>
<reference evidence="18 19" key="1">
    <citation type="submission" date="2016-12" db="EMBL/GenBank/DDBJ databases">
        <title>Isolation and genomic insights into novel planktonic Zetaproteobacteria from stratified waters of the Chesapeake Bay.</title>
        <authorList>
            <person name="McAllister S.M."/>
            <person name="Kato S."/>
            <person name="Chan C.S."/>
            <person name="Chiu B.K."/>
            <person name="Field E.K."/>
        </authorList>
    </citation>
    <scope>NUCLEOTIDE SEQUENCE [LARGE SCALE GENOMIC DNA]</scope>
    <source>
        <strain evidence="18 19">CP-8</strain>
    </source>
</reference>
<keyword evidence="8 15" id="KW-0479">Metal-binding</keyword>
<keyword evidence="19" id="KW-1185">Reference proteome</keyword>
<evidence type="ECO:0000256" key="6">
    <source>
        <dbReference type="ARBA" id="ARBA00020653"/>
    </source>
</evidence>
<dbReference type="KEGG" id="mfn:Ga0123462_2178"/>
<dbReference type="NCBIfam" id="TIGR00564">
    <property type="entry name" value="trpE_most"/>
    <property type="match status" value="1"/>
</dbReference>
<evidence type="ECO:0000256" key="7">
    <source>
        <dbReference type="ARBA" id="ARBA00022605"/>
    </source>
</evidence>
<protein>
    <recommendedName>
        <fullName evidence="6 15">Anthranilate synthase component 1</fullName>
        <ecNumber evidence="5 15">4.1.3.27</ecNumber>
    </recommendedName>
</protein>
<dbReference type="EMBL" id="CP018800">
    <property type="protein sequence ID" value="ATX83012.1"/>
    <property type="molecule type" value="Genomic_DNA"/>
</dbReference>
<dbReference type="PANTHER" id="PTHR11236">
    <property type="entry name" value="AMINOBENZOATE/ANTHRANILATE SYNTHASE"/>
    <property type="match status" value="1"/>
</dbReference>
<dbReference type="RefSeq" id="WP_100266296.1">
    <property type="nucleotide sequence ID" value="NZ_CP018800.1"/>
</dbReference>
<dbReference type="GO" id="GO:0004049">
    <property type="term" value="F:anthranilate synthase activity"/>
    <property type="evidence" value="ECO:0007669"/>
    <property type="project" value="UniProtKB-EC"/>
</dbReference>
<dbReference type="InterPro" id="IPR005256">
    <property type="entry name" value="Anth_synth_I_PabB"/>
</dbReference>
<evidence type="ECO:0000256" key="8">
    <source>
        <dbReference type="ARBA" id="ARBA00022723"/>
    </source>
</evidence>
<dbReference type="EC" id="4.1.3.27" evidence="5 15"/>
<comment type="pathway">
    <text evidence="2 15">Amino-acid biosynthesis; L-tryptophan biosynthesis; L-tryptophan from chorismate: step 1/5.</text>
</comment>
<dbReference type="AlphaFoldDB" id="A0A2K8L7A1"/>
<evidence type="ECO:0000256" key="4">
    <source>
        <dbReference type="ARBA" id="ARBA00011575"/>
    </source>
</evidence>
<dbReference type="GO" id="GO:0046872">
    <property type="term" value="F:metal ion binding"/>
    <property type="evidence" value="ECO:0007669"/>
    <property type="project" value="UniProtKB-KW"/>
</dbReference>
<evidence type="ECO:0000256" key="1">
    <source>
        <dbReference type="ARBA" id="ARBA00001946"/>
    </source>
</evidence>
<dbReference type="PRINTS" id="PR00095">
    <property type="entry name" value="ANTSNTHASEI"/>
</dbReference>
<organism evidence="18 19">
    <name type="scientific">Mariprofundus ferrinatatus</name>
    <dbReference type="NCBI Taxonomy" id="1921087"/>
    <lineage>
        <taxon>Bacteria</taxon>
        <taxon>Pseudomonadati</taxon>
        <taxon>Pseudomonadota</taxon>
        <taxon>Candidatius Mariprofundia</taxon>
        <taxon>Mariprofundales</taxon>
        <taxon>Mariprofundaceae</taxon>
        <taxon>Mariprofundus</taxon>
    </lineage>
</organism>
<comment type="subunit">
    <text evidence="4 15">Heterotetramer consisting of two non-identical subunits: a beta subunit (TrpG) and a large alpha subunit (TrpE).</text>
</comment>
<evidence type="ECO:0000256" key="11">
    <source>
        <dbReference type="ARBA" id="ARBA00023141"/>
    </source>
</evidence>
<keyword evidence="12 15" id="KW-0456">Lyase</keyword>
<comment type="catalytic activity">
    <reaction evidence="14 15">
        <text>chorismate + L-glutamine = anthranilate + pyruvate + L-glutamate + H(+)</text>
        <dbReference type="Rhea" id="RHEA:21732"/>
        <dbReference type="ChEBI" id="CHEBI:15361"/>
        <dbReference type="ChEBI" id="CHEBI:15378"/>
        <dbReference type="ChEBI" id="CHEBI:16567"/>
        <dbReference type="ChEBI" id="CHEBI:29748"/>
        <dbReference type="ChEBI" id="CHEBI:29985"/>
        <dbReference type="ChEBI" id="CHEBI:58359"/>
        <dbReference type="EC" id="4.1.3.27"/>
    </reaction>
</comment>
<evidence type="ECO:0000259" key="16">
    <source>
        <dbReference type="Pfam" id="PF00425"/>
    </source>
</evidence>
<evidence type="ECO:0000256" key="3">
    <source>
        <dbReference type="ARBA" id="ARBA00009562"/>
    </source>
</evidence>
<dbReference type="Proteomes" id="UP000231637">
    <property type="component" value="Chromosome"/>
</dbReference>
<evidence type="ECO:0000256" key="9">
    <source>
        <dbReference type="ARBA" id="ARBA00022822"/>
    </source>
</evidence>
<gene>
    <name evidence="15" type="primary">trpE</name>
    <name evidence="18" type="ORF">Ga0123462_2178</name>
</gene>
<keyword evidence="11 15" id="KW-0057">Aromatic amino acid biosynthesis</keyword>
<proteinExistence type="inferred from homology"/>
<accession>A0A2K8L7A1</accession>
<keyword evidence="9 15" id="KW-0822">Tryptophan biosynthesis</keyword>
<keyword evidence="10 15" id="KW-0460">Magnesium</keyword>
<evidence type="ECO:0000256" key="14">
    <source>
        <dbReference type="ARBA" id="ARBA00047683"/>
    </source>
</evidence>
<keyword evidence="7 15" id="KW-0028">Amino-acid biosynthesis</keyword>
<dbReference type="SUPFAM" id="SSF56322">
    <property type="entry name" value="ADC synthase"/>
    <property type="match status" value="1"/>
</dbReference>
<sequence>MSTPVRLFLRTLSADCLTPPGVFSRLVDRGDCFLFESAEGGEQWGRYSILGINPACRATANGDTTHLRYRDGSEEIFQGGILDWLHDAVLSQQFIPEDDLPFAGGAVGYFGYQLVSHFENIPADLPDPVGAPESAYLLVDRFMVFDNLKGTLTCCVRLPEDEADEAESVLDRMEASLYEGEMAHVLKLDADTSRSEPPTPQTTQADFEAAVSKAREYILAGDIFQVVLSQRFSKPLKCAPFDIYRAVRHINPSPYLFYLSVGETILVGSSPEILVRREMEKAVVRPIAGTRPRGKTVAEDKALEADLLADAKELAEHVMLVDLGRNDLGRVCEYGSVSLTESMTIERYSHVMHIVSQVEGKIRSDADSLDLLAATFPAGTVSGAPKVRAMEIIHELEPVARGPYAGTVGYIGFGGERLDTAIAIRTAVIHGGEVHIQAGAGIVADSVPEREHIECVNKATAMFRAVALAEAQRKDS</sequence>
<dbReference type="InterPro" id="IPR005801">
    <property type="entry name" value="ADC_synthase"/>
</dbReference>
<comment type="cofactor">
    <cofactor evidence="1 15">
        <name>Mg(2+)</name>
        <dbReference type="ChEBI" id="CHEBI:18420"/>
    </cofactor>
</comment>
<evidence type="ECO:0000259" key="17">
    <source>
        <dbReference type="Pfam" id="PF04715"/>
    </source>
</evidence>
<evidence type="ECO:0000313" key="19">
    <source>
        <dbReference type="Proteomes" id="UP000231637"/>
    </source>
</evidence>
<dbReference type="GO" id="GO:0000162">
    <property type="term" value="P:L-tryptophan biosynthetic process"/>
    <property type="evidence" value="ECO:0007669"/>
    <property type="project" value="UniProtKB-UniPathway"/>
</dbReference>
<feature type="domain" description="Chorismate-utilising enzyme C-terminal" evidence="16">
    <location>
        <begin position="204"/>
        <end position="458"/>
    </location>
</feature>
<dbReference type="InterPro" id="IPR019999">
    <property type="entry name" value="Anth_synth_I-like"/>
</dbReference>
<dbReference type="InterPro" id="IPR015890">
    <property type="entry name" value="Chorismate_C"/>
</dbReference>
<evidence type="ECO:0000313" key="18">
    <source>
        <dbReference type="EMBL" id="ATX83012.1"/>
    </source>
</evidence>
<comment type="similarity">
    <text evidence="3 15">Belongs to the anthranilate synthase component I family.</text>
</comment>
<dbReference type="PANTHER" id="PTHR11236:SF48">
    <property type="entry name" value="ISOCHORISMATE SYNTHASE MENF"/>
    <property type="match status" value="1"/>
</dbReference>
<dbReference type="Pfam" id="PF00425">
    <property type="entry name" value="Chorismate_bind"/>
    <property type="match status" value="1"/>
</dbReference>
<evidence type="ECO:0000256" key="10">
    <source>
        <dbReference type="ARBA" id="ARBA00022842"/>
    </source>
</evidence>
<evidence type="ECO:0000256" key="13">
    <source>
        <dbReference type="ARBA" id="ARBA00025634"/>
    </source>
</evidence>
<dbReference type="OrthoDB" id="9803598at2"/>
<feature type="domain" description="Anthranilate synthase component I N-terminal" evidence="17">
    <location>
        <begin position="16"/>
        <end position="153"/>
    </location>
</feature>